<evidence type="ECO:0000256" key="7">
    <source>
        <dbReference type="ARBA" id="ARBA00023242"/>
    </source>
</evidence>
<dbReference type="InterPro" id="IPR029063">
    <property type="entry name" value="SAM-dependent_MTases_sf"/>
</dbReference>
<keyword evidence="7" id="KW-0539">Nucleus</keyword>
<evidence type="ECO:0000256" key="1">
    <source>
        <dbReference type="ARBA" id="ARBA00004123"/>
    </source>
</evidence>
<dbReference type="GO" id="GO:0030488">
    <property type="term" value="P:tRNA methylation"/>
    <property type="evidence" value="ECO:0007669"/>
    <property type="project" value="InterPro"/>
</dbReference>
<evidence type="ECO:0000259" key="9">
    <source>
        <dbReference type="Pfam" id="PF08704"/>
    </source>
</evidence>
<dbReference type="SUPFAM" id="SSF53335">
    <property type="entry name" value="S-adenosyl-L-methionine-dependent methyltransferases"/>
    <property type="match status" value="1"/>
</dbReference>
<feature type="domain" description="tRNA (adenine(58)-N(1))-methyltransferase catalytic subunit TRM61 C-terminal" evidence="9">
    <location>
        <begin position="28"/>
        <end position="130"/>
    </location>
</feature>
<dbReference type="PANTHER" id="PTHR12133">
    <property type="entry name" value="TRNA (ADENINE(58)-N(1))-METHYLTRANSFERASE"/>
    <property type="match status" value="1"/>
</dbReference>
<dbReference type="EC" id="2.1.1.220" evidence="2"/>
<dbReference type="Pfam" id="PF08704">
    <property type="entry name" value="GCD14"/>
    <property type="match status" value="1"/>
</dbReference>
<reference evidence="11" key="1">
    <citation type="submission" date="2022-11" db="UniProtKB">
        <authorList>
            <consortium name="WormBaseParasite"/>
        </authorList>
    </citation>
    <scope>IDENTIFICATION</scope>
</reference>
<comment type="subcellular location">
    <subcellularLocation>
        <location evidence="1">Nucleus</location>
    </subcellularLocation>
</comment>
<evidence type="ECO:0000313" key="10">
    <source>
        <dbReference type="Proteomes" id="UP000887564"/>
    </source>
</evidence>
<evidence type="ECO:0000256" key="4">
    <source>
        <dbReference type="ARBA" id="ARBA00022679"/>
    </source>
</evidence>
<dbReference type="AlphaFoldDB" id="A0A914R4V9"/>
<comment type="catalytic activity">
    <reaction evidence="8">
        <text>an adenosine in mRNA + S-adenosyl-L-methionine = an N(1)-methyladenosine in mRNA + S-adenosyl-L-homocysteine + H(+)</text>
        <dbReference type="Rhea" id="RHEA:55392"/>
        <dbReference type="Rhea" id="RHEA-COMP:12414"/>
        <dbReference type="Rhea" id="RHEA-COMP:12415"/>
        <dbReference type="ChEBI" id="CHEBI:15378"/>
        <dbReference type="ChEBI" id="CHEBI:57856"/>
        <dbReference type="ChEBI" id="CHEBI:59789"/>
        <dbReference type="ChEBI" id="CHEBI:74411"/>
        <dbReference type="ChEBI" id="CHEBI:74491"/>
    </reaction>
</comment>
<keyword evidence="5" id="KW-0949">S-adenosyl-L-methionine</keyword>
<proteinExistence type="predicted"/>
<protein>
    <recommendedName>
        <fullName evidence="2">tRNA (adenine(58)-N(1))-methyltransferase</fullName>
        <ecNumber evidence="2">2.1.1.220</ecNumber>
    </recommendedName>
</protein>
<organism evidence="10 11">
    <name type="scientific">Parascaris equorum</name>
    <name type="common">Equine roundworm</name>
    <dbReference type="NCBI Taxonomy" id="6256"/>
    <lineage>
        <taxon>Eukaryota</taxon>
        <taxon>Metazoa</taxon>
        <taxon>Ecdysozoa</taxon>
        <taxon>Nematoda</taxon>
        <taxon>Chromadorea</taxon>
        <taxon>Rhabditida</taxon>
        <taxon>Spirurina</taxon>
        <taxon>Ascaridomorpha</taxon>
        <taxon>Ascaridoidea</taxon>
        <taxon>Ascarididae</taxon>
        <taxon>Parascaris</taxon>
    </lineage>
</organism>
<evidence type="ECO:0000256" key="2">
    <source>
        <dbReference type="ARBA" id="ARBA00012796"/>
    </source>
</evidence>
<evidence type="ECO:0000256" key="3">
    <source>
        <dbReference type="ARBA" id="ARBA00022603"/>
    </source>
</evidence>
<keyword evidence="4" id="KW-0808">Transferase</keyword>
<dbReference type="WBParaSite" id="PEQ_0000130301-mRNA-1">
    <property type="protein sequence ID" value="PEQ_0000130301-mRNA-1"/>
    <property type="gene ID" value="PEQ_0000130301"/>
</dbReference>
<dbReference type="InterPro" id="IPR014816">
    <property type="entry name" value="tRNA_MeTrfase_Gcd14"/>
</dbReference>
<dbReference type="Gene3D" id="3.40.50.150">
    <property type="entry name" value="Vaccinia Virus protein VP39"/>
    <property type="match status" value="2"/>
</dbReference>
<dbReference type="Proteomes" id="UP000887564">
    <property type="component" value="Unplaced"/>
</dbReference>
<dbReference type="GO" id="GO:0160107">
    <property type="term" value="F:tRNA (adenine(58)-N1)-methyltransferase activity"/>
    <property type="evidence" value="ECO:0007669"/>
    <property type="project" value="UniProtKB-EC"/>
</dbReference>
<dbReference type="GO" id="GO:0031515">
    <property type="term" value="C:tRNA (m1A) methyltransferase complex"/>
    <property type="evidence" value="ECO:0007669"/>
    <property type="project" value="InterPro"/>
</dbReference>
<accession>A0A914R4V9</accession>
<name>A0A914R4V9_PAREQ</name>
<dbReference type="InterPro" id="IPR049470">
    <property type="entry name" value="TRM61_C"/>
</dbReference>
<dbReference type="GO" id="GO:0005634">
    <property type="term" value="C:nucleus"/>
    <property type="evidence" value="ECO:0007669"/>
    <property type="project" value="UniProtKB-SubCell"/>
</dbReference>
<sequence length="150" mass="16762">MIFVWRMRYAYTAHIACSYGSRVSATAGYVYVLRPSADLWTRTLPRRTQILYTPDCALILLLLDAKPGSVNDCIFGHKTKIAGRRGKEAENLSDGSLSHALAMTIAPSGHLYTHDIEEPRVKQVEEELKVTFYACAHHLILIPVSSKVCL</sequence>
<keyword evidence="6" id="KW-0819">tRNA processing</keyword>
<evidence type="ECO:0000256" key="8">
    <source>
        <dbReference type="ARBA" id="ARBA00048481"/>
    </source>
</evidence>
<evidence type="ECO:0000256" key="6">
    <source>
        <dbReference type="ARBA" id="ARBA00022694"/>
    </source>
</evidence>
<evidence type="ECO:0000313" key="11">
    <source>
        <dbReference type="WBParaSite" id="PEQ_0000130301-mRNA-1"/>
    </source>
</evidence>
<keyword evidence="10" id="KW-1185">Reference proteome</keyword>
<keyword evidence="3" id="KW-0489">Methyltransferase</keyword>
<dbReference type="PANTHER" id="PTHR12133:SF2">
    <property type="entry name" value="TRNA (ADENINE(58)-N(1))-METHYLTRANSFERASE CATALYTIC SUBUNIT TRMT61A"/>
    <property type="match status" value="1"/>
</dbReference>
<evidence type="ECO:0000256" key="5">
    <source>
        <dbReference type="ARBA" id="ARBA00022691"/>
    </source>
</evidence>
<dbReference type="PROSITE" id="PS51620">
    <property type="entry name" value="SAM_TRM61"/>
    <property type="match status" value="1"/>
</dbReference>